<dbReference type="GO" id="GO:0009834">
    <property type="term" value="P:plant-type secondary cell wall biogenesis"/>
    <property type="evidence" value="ECO:0007669"/>
    <property type="project" value="InterPro"/>
</dbReference>
<evidence type="ECO:0000256" key="1">
    <source>
        <dbReference type="SAM" id="MobiDB-lite"/>
    </source>
</evidence>
<sequence length="218" mass="23618">MASPSNFGFPYFPPPPSHPFHPPPTPSYASPPPPQPLPPRPPSPPHVRPPPPHLLPPPPPHALPPRPPHLHPPPPHFLPPPPSSPVPPAPSPSNHTIIIVVFVSFGGFLLVASLLAALCFCIKKKKKKPIHETELEHVDEHMKVKETIVRGPHGSQAVVLEIEEDVHVDEVVRKDEIEKVGEALHAKAEDRIAGAVHAASPSSSASDITSHRHIEYKA</sequence>
<keyword evidence="4" id="KW-1185">Reference proteome</keyword>
<accession>A0AAV8T7M8</accession>
<dbReference type="AlphaFoldDB" id="A0AAV8T7M8"/>
<feature type="region of interest" description="Disordered" evidence="1">
    <location>
        <begin position="16"/>
        <end position="89"/>
    </location>
</feature>
<proteinExistence type="predicted"/>
<evidence type="ECO:0000313" key="3">
    <source>
        <dbReference type="EMBL" id="KAJ8762791.1"/>
    </source>
</evidence>
<evidence type="ECO:0000256" key="2">
    <source>
        <dbReference type="SAM" id="Phobius"/>
    </source>
</evidence>
<keyword evidence="2" id="KW-0472">Membrane</keyword>
<protein>
    <submittedName>
        <fullName evidence="3">Uncharacterized protein</fullName>
    </submittedName>
</protein>
<dbReference type="InterPro" id="IPR044950">
    <property type="entry name" value="TED6/7"/>
</dbReference>
<dbReference type="EMBL" id="JAIWQS010000006">
    <property type="protein sequence ID" value="KAJ8762791.1"/>
    <property type="molecule type" value="Genomic_DNA"/>
</dbReference>
<comment type="caution">
    <text evidence="3">The sequence shown here is derived from an EMBL/GenBank/DDBJ whole genome shotgun (WGS) entry which is preliminary data.</text>
</comment>
<name>A0AAV8T7M8_9ROSI</name>
<dbReference type="Proteomes" id="UP001159364">
    <property type="component" value="Linkage Group LG06"/>
</dbReference>
<keyword evidence="2" id="KW-1133">Transmembrane helix</keyword>
<reference evidence="3 4" key="1">
    <citation type="submission" date="2021-09" db="EMBL/GenBank/DDBJ databases">
        <title>Genomic insights and catalytic innovation underlie evolution of tropane alkaloids biosynthesis.</title>
        <authorList>
            <person name="Wang Y.-J."/>
            <person name="Tian T."/>
            <person name="Huang J.-P."/>
            <person name="Huang S.-X."/>
        </authorList>
    </citation>
    <scope>NUCLEOTIDE SEQUENCE [LARGE SCALE GENOMIC DNA]</scope>
    <source>
        <strain evidence="3">KIB-2018</strain>
        <tissue evidence="3">Leaf</tissue>
    </source>
</reference>
<gene>
    <name evidence="3" type="ORF">K2173_022920</name>
</gene>
<organism evidence="3 4">
    <name type="scientific">Erythroxylum novogranatense</name>
    <dbReference type="NCBI Taxonomy" id="1862640"/>
    <lineage>
        <taxon>Eukaryota</taxon>
        <taxon>Viridiplantae</taxon>
        <taxon>Streptophyta</taxon>
        <taxon>Embryophyta</taxon>
        <taxon>Tracheophyta</taxon>
        <taxon>Spermatophyta</taxon>
        <taxon>Magnoliopsida</taxon>
        <taxon>eudicotyledons</taxon>
        <taxon>Gunneridae</taxon>
        <taxon>Pentapetalae</taxon>
        <taxon>rosids</taxon>
        <taxon>fabids</taxon>
        <taxon>Malpighiales</taxon>
        <taxon>Erythroxylaceae</taxon>
        <taxon>Erythroxylum</taxon>
    </lineage>
</organism>
<dbReference type="PANTHER" id="PTHR35697:SF10">
    <property type="entry name" value="PROTEIN TRACHEARY ELEMENT DIFFERENTIATION-RELATED 6"/>
    <property type="match status" value="1"/>
</dbReference>
<dbReference type="PANTHER" id="PTHR35697">
    <property type="entry name" value="OS08G0108300 PROTEIN"/>
    <property type="match status" value="1"/>
</dbReference>
<keyword evidence="2" id="KW-0812">Transmembrane</keyword>
<evidence type="ECO:0000313" key="4">
    <source>
        <dbReference type="Proteomes" id="UP001159364"/>
    </source>
</evidence>
<feature type="transmembrane region" description="Helical" evidence="2">
    <location>
        <begin position="97"/>
        <end position="122"/>
    </location>
</feature>